<feature type="domain" description="TerD" evidence="3">
    <location>
        <begin position="75"/>
        <end position="258"/>
    </location>
</feature>
<dbReference type="PANTHER" id="PTHR32097">
    <property type="entry name" value="CAMP-BINDING PROTEIN 1-RELATED"/>
    <property type="match status" value="1"/>
</dbReference>
<dbReference type="CDD" id="cd06974">
    <property type="entry name" value="TerD_like"/>
    <property type="match status" value="1"/>
</dbReference>
<evidence type="ECO:0000256" key="1">
    <source>
        <dbReference type="ARBA" id="ARBA00022686"/>
    </source>
</evidence>
<dbReference type="AlphaFoldDB" id="A0A975BWI3"/>
<dbReference type="EMBL" id="CP061800">
    <property type="protein sequence ID" value="QTA92948.1"/>
    <property type="molecule type" value="Genomic_DNA"/>
</dbReference>
<dbReference type="GO" id="GO:0046690">
    <property type="term" value="P:response to tellurium ion"/>
    <property type="evidence" value="ECO:0007669"/>
    <property type="project" value="UniProtKB-KW"/>
</dbReference>
<gene>
    <name evidence="4" type="ORF">dnm_090410</name>
</gene>
<proteinExistence type="predicted"/>
<keyword evidence="5" id="KW-1185">Reference proteome</keyword>
<protein>
    <submittedName>
        <fullName evidence="4">TerD domain-containing protein</fullName>
    </submittedName>
</protein>
<dbReference type="Gene3D" id="2.60.60.30">
    <property type="entry name" value="sav2460 like domains"/>
    <property type="match status" value="1"/>
</dbReference>
<dbReference type="RefSeq" id="WP_207680100.1">
    <property type="nucleotide sequence ID" value="NZ_CP061800.1"/>
</dbReference>
<dbReference type="PANTHER" id="PTHR32097:SF17">
    <property type="entry name" value="CAMP-BINDING PROTEIN 1-RELATED"/>
    <property type="match status" value="1"/>
</dbReference>
<feature type="region of interest" description="Disordered" evidence="2">
    <location>
        <begin position="36"/>
        <end position="69"/>
    </location>
</feature>
<dbReference type="InterPro" id="IPR003325">
    <property type="entry name" value="TerD"/>
</dbReference>
<name>A0A975BWI3_9BACT</name>
<organism evidence="4 5">
    <name type="scientific">Desulfonema magnum</name>
    <dbReference type="NCBI Taxonomy" id="45655"/>
    <lineage>
        <taxon>Bacteria</taxon>
        <taxon>Pseudomonadati</taxon>
        <taxon>Thermodesulfobacteriota</taxon>
        <taxon>Desulfobacteria</taxon>
        <taxon>Desulfobacterales</taxon>
        <taxon>Desulfococcaceae</taxon>
        <taxon>Desulfonema</taxon>
    </lineage>
</organism>
<reference evidence="4" key="1">
    <citation type="journal article" date="2021" name="Microb. Physiol.">
        <title>Proteogenomic Insights into the Physiology of Marine, Sulfate-Reducing, Filamentous Desulfonema limicola and Desulfonema magnum.</title>
        <authorList>
            <person name="Schnaars V."/>
            <person name="Wohlbrand L."/>
            <person name="Scheve S."/>
            <person name="Hinrichs C."/>
            <person name="Reinhardt R."/>
            <person name="Rabus R."/>
        </authorList>
    </citation>
    <scope>NUCLEOTIDE SEQUENCE</scope>
    <source>
        <strain evidence="4">4be13</strain>
    </source>
</reference>
<accession>A0A975BWI3</accession>
<dbReference type="InterPro" id="IPR051324">
    <property type="entry name" value="Stress/Tellurium_Resist"/>
</dbReference>
<evidence type="ECO:0000256" key="2">
    <source>
        <dbReference type="SAM" id="MobiDB-lite"/>
    </source>
</evidence>
<sequence>MGLVIDTGKRTSQPRKYGNLAVDTGDVTIHTGNIVLGDPLPDTRQNREEPEGTNVPIPDIKRKKPDDITDTAGSLEMKMGQKISLNQKASDISRLIIGLEWELNNTGNQDIALDVSIFMVDSANKTEEDNFIFYNNPASRCGAISLGSDHHIGIKECYDEVVQLDLNRAPSHIQTLAVTVTIDEADERGQNFGQVSNAYLKIIDANTRKELLFYNFAEHLSAETAIVVTEIYRYKDEWKINAIGRGFKGGLAALCDNYGIETE</sequence>
<evidence type="ECO:0000313" key="4">
    <source>
        <dbReference type="EMBL" id="QTA92948.1"/>
    </source>
</evidence>
<dbReference type="Pfam" id="PF02342">
    <property type="entry name" value="TerD"/>
    <property type="match status" value="1"/>
</dbReference>
<dbReference type="Proteomes" id="UP000663722">
    <property type="component" value="Chromosome"/>
</dbReference>
<keyword evidence="1" id="KW-0778">Tellurium resistance</keyword>
<evidence type="ECO:0000259" key="3">
    <source>
        <dbReference type="Pfam" id="PF02342"/>
    </source>
</evidence>
<dbReference type="KEGG" id="dmm:dnm_090410"/>
<evidence type="ECO:0000313" key="5">
    <source>
        <dbReference type="Proteomes" id="UP000663722"/>
    </source>
</evidence>